<reference evidence="2" key="1">
    <citation type="submission" date="2022-11" db="UniProtKB">
        <authorList>
            <consortium name="WormBaseParasite"/>
        </authorList>
    </citation>
    <scope>IDENTIFICATION</scope>
</reference>
<evidence type="ECO:0000313" key="2">
    <source>
        <dbReference type="WBParaSite" id="Gr19_v10_g7860.t1"/>
    </source>
</evidence>
<accession>A0A914I9I3</accession>
<keyword evidence="1" id="KW-1185">Reference proteome</keyword>
<protein>
    <submittedName>
        <fullName evidence="2">Uncharacterized protein</fullName>
    </submittedName>
</protein>
<name>A0A914I9I3_GLORO</name>
<dbReference type="AlphaFoldDB" id="A0A914I9I3"/>
<dbReference type="Proteomes" id="UP000887572">
    <property type="component" value="Unplaced"/>
</dbReference>
<evidence type="ECO:0000313" key="1">
    <source>
        <dbReference type="Proteomes" id="UP000887572"/>
    </source>
</evidence>
<organism evidence="1 2">
    <name type="scientific">Globodera rostochiensis</name>
    <name type="common">Golden nematode worm</name>
    <name type="synonym">Heterodera rostochiensis</name>
    <dbReference type="NCBI Taxonomy" id="31243"/>
    <lineage>
        <taxon>Eukaryota</taxon>
        <taxon>Metazoa</taxon>
        <taxon>Ecdysozoa</taxon>
        <taxon>Nematoda</taxon>
        <taxon>Chromadorea</taxon>
        <taxon>Rhabditida</taxon>
        <taxon>Tylenchina</taxon>
        <taxon>Tylenchomorpha</taxon>
        <taxon>Tylenchoidea</taxon>
        <taxon>Heteroderidae</taxon>
        <taxon>Heteroderinae</taxon>
        <taxon>Globodera</taxon>
    </lineage>
</organism>
<dbReference type="WBParaSite" id="Gr19_v10_g7860.t1">
    <property type="protein sequence ID" value="Gr19_v10_g7860.t1"/>
    <property type="gene ID" value="Gr19_v10_g7860"/>
</dbReference>
<proteinExistence type="predicted"/>
<sequence>MLLSYSDSAVQCRFYRCRWFIFLAERPPSLLGCLLYSPFSHFASPTSFSIRDSEKRNFRLCPPLIVPSQHLSITMRGGKRKDRETIDGAFSTRKKRNGYK</sequence>